<dbReference type="GO" id="GO:0005829">
    <property type="term" value="C:cytosol"/>
    <property type="evidence" value="ECO:0007669"/>
    <property type="project" value="TreeGrafter"/>
</dbReference>
<dbReference type="PROSITE" id="PS00062">
    <property type="entry name" value="ALDOKETO_REDUCTASE_2"/>
    <property type="match status" value="1"/>
</dbReference>
<dbReference type="RefSeq" id="WP_231918296.1">
    <property type="nucleotide sequence ID" value="NZ_LT629799.1"/>
</dbReference>
<proteinExistence type="predicted"/>
<dbReference type="PANTHER" id="PTHR43364">
    <property type="entry name" value="NADH-SPECIFIC METHYLGLYOXAL REDUCTASE-RELATED"/>
    <property type="match status" value="1"/>
</dbReference>
<dbReference type="Pfam" id="PF00248">
    <property type="entry name" value="Aldo_ket_red"/>
    <property type="match status" value="1"/>
</dbReference>
<organism evidence="2 3">
    <name type="scientific">Microlunatus sagamiharensis</name>
    <dbReference type="NCBI Taxonomy" id="546874"/>
    <lineage>
        <taxon>Bacteria</taxon>
        <taxon>Bacillati</taxon>
        <taxon>Actinomycetota</taxon>
        <taxon>Actinomycetes</taxon>
        <taxon>Propionibacteriales</taxon>
        <taxon>Propionibacteriaceae</taxon>
        <taxon>Microlunatus</taxon>
    </lineage>
</organism>
<name>A0A1H2NE01_9ACTN</name>
<dbReference type="Gene3D" id="3.20.20.100">
    <property type="entry name" value="NADP-dependent oxidoreductase domain"/>
    <property type="match status" value="1"/>
</dbReference>
<feature type="domain" description="NADP-dependent oxidoreductase" evidence="1">
    <location>
        <begin position="15"/>
        <end position="312"/>
    </location>
</feature>
<dbReference type="Proteomes" id="UP000198825">
    <property type="component" value="Chromosome I"/>
</dbReference>
<keyword evidence="3" id="KW-1185">Reference proteome</keyword>
<dbReference type="InterPro" id="IPR036812">
    <property type="entry name" value="NAD(P)_OxRdtase_dom_sf"/>
</dbReference>
<dbReference type="InterPro" id="IPR020471">
    <property type="entry name" value="AKR"/>
</dbReference>
<protein>
    <submittedName>
        <fullName evidence="2">Predicted oxidoreductase</fullName>
    </submittedName>
</protein>
<dbReference type="AlphaFoldDB" id="A0A1H2NE01"/>
<dbReference type="STRING" id="546874.SAMN04488544_3778"/>
<dbReference type="InterPro" id="IPR018170">
    <property type="entry name" value="Aldo/ket_reductase_CS"/>
</dbReference>
<dbReference type="InterPro" id="IPR023210">
    <property type="entry name" value="NADP_OxRdtase_dom"/>
</dbReference>
<evidence type="ECO:0000259" key="1">
    <source>
        <dbReference type="Pfam" id="PF00248"/>
    </source>
</evidence>
<evidence type="ECO:0000313" key="3">
    <source>
        <dbReference type="Proteomes" id="UP000198825"/>
    </source>
</evidence>
<dbReference type="PANTHER" id="PTHR43364:SF18">
    <property type="entry name" value="OXIDOREDUCTASE"/>
    <property type="match status" value="1"/>
</dbReference>
<dbReference type="EMBL" id="LT629799">
    <property type="protein sequence ID" value="SDV03315.1"/>
    <property type="molecule type" value="Genomic_DNA"/>
</dbReference>
<dbReference type="GO" id="GO:0016491">
    <property type="term" value="F:oxidoreductase activity"/>
    <property type="evidence" value="ECO:0007669"/>
    <property type="project" value="InterPro"/>
</dbReference>
<evidence type="ECO:0000313" key="2">
    <source>
        <dbReference type="EMBL" id="SDV03315.1"/>
    </source>
</evidence>
<sequence length="325" mass="34255">MRTTDLAGLPAALPELALGTMTFGDTVDLDGARAMVDVALDAGVTSIDTANGYAAGRSETMLGEILRGRRDRVLLATKAGIYPGDAGGHPLLSRAGLRASLEASLRRLGTDHVDLFYLHQPDRSVPLEETARALAEVVDAGMVRAVGVSNYAAWQVGDVAVACEQTGAPRPVIAQQLYNLLARRVEDEYAEFAATHQVATIVYNPLGGGLLTGRHRFDDDPGEGRFGSSALAAMYRQRYWNRTVFDAVDALTTIAGDAGVGLPELALRWLLHRPLVAAVLLGGSRPAQLEANIAAAARGPLPADVVAACDEVGTTLAGSMPAYNR</sequence>
<gene>
    <name evidence="2" type="ORF">SAMN04488544_3778</name>
</gene>
<dbReference type="PRINTS" id="PR00069">
    <property type="entry name" value="ALDKETRDTASE"/>
</dbReference>
<dbReference type="InterPro" id="IPR050523">
    <property type="entry name" value="AKR_Detox_Biosynth"/>
</dbReference>
<reference evidence="3" key="1">
    <citation type="submission" date="2016-10" db="EMBL/GenBank/DDBJ databases">
        <authorList>
            <person name="Varghese N."/>
            <person name="Submissions S."/>
        </authorList>
    </citation>
    <scope>NUCLEOTIDE SEQUENCE [LARGE SCALE GENOMIC DNA]</scope>
    <source>
        <strain evidence="3">DSM 21743</strain>
    </source>
</reference>
<dbReference type="SUPFAM" id="SSF51430">
    <property type="entry name" value="NAD(P)-linked oxidoreductase"/>
    <property type="match status" value="1"/>
</dbReference>
<accession>A0A1H2NE01</accession>